<dbReference type="HOGENOM" id="CLU_242195_0_0_1"/>
<feature type="compositionally biased region" description="Low complexity" evidence="5">
    <location>
        <begin position="1244"/>
        <end position="1257"/>
    </location>
</feature>
<dbReference type="InterPro" id="IPR032697">
    <property type="entry name" value="SQ_cyclase_N"/>
</dbReference>
<dbReference type="eggNOG" id="KOG2861">
    <property type="taxonomic scope" value="Eukaryota"/>
</dbReference>
<dbReference type="GO" id="GO:0006696">
    <property type="term" value="P:ergosterol biosynthetic process"/>
    <property type="evidence" value="ECO:0007669"/>
    <property type="project" value="TreeGrafter"/>
</dbReference>
<accession>R9PC98</accession>
<dbReference type="SUPFAM" id="SSF48239">
    <property type="entry name" value="Terpenoid cyclases/Protein prenyltransferases"/>
    <property type="match status" value="2"/>
</dbReference>
<feature type="compositionally biased region" description="Basic and acidic residues" evidence="5">
    <location>
        <begin position="1303"/>
        <end position="1318"/>
    </location>
</feature>
<dbReference type="EC" id="5.4.99.7" evidence="4"/>
<feature type="domain" description="Squalene cyclase N-terminal" evidence="8">
    <location>
        <begin position="77"/>
        <end position="363"/>
    </location>
</feature>
<dbReference type="STRING" id="1305764.R9PC98"/>
<dbReference type="InterPro" id="IPR008930">
    <property type="entry name" value="Terpenoid_cyclase/PrenylTrfase"/>
</dbReference>
<keyword evidence="2" id="KW-0677">Repeat</keyword>
<dbReference type="GO" id="GO:0016104">
    <property type="term" value="P:triterpenoid biosynthetic process"/>
    <property type="evidence" value="ECO:0007669"/>
    <property type="project" value="InterPro"/>
</dbReference>
<dbReference type="Pfam" id="PF13243">
    <property type="entry name" value="SQHop_cyclase_C"/>
    <property type="match status" value="1"/>
</dbReference>
<sequence>MATNGPPLGSTDPARWRLRVSDGGRHVWHYLRDDAEAQAWPQSVEDKYWLGLSTGLPNLSPAKTPLDAAKNGLSFYRHLQSTDGHWAGEYGGPMFLLPGIIIGMYATKTPIPEEWKIEVVRYLWNRADKADGGWGIHIEGCSTVFGTALNYTVLRLIGVSAEHPMMVKARATLHKLGGAAGIPSWGKLWLAILNCYEWEGMNPIPPELWLLPDWMPIHPWRWWIHTRMVYIPMGYLWGRKFKAQMDPLIASLREELYTQPYESIDWPAQRGNVAAVDVFYPHTKTLKTLMAVVGAYDNCHIPPLRKAGIKRAYELLVLEDENTSYQCLGPVNKMLNYVARWDVEGHDSHAMRMHREKLKDFMWIGAEGMMMTGTNGSQLWDTSFIAQAMVDSGLAASAENRQLTSKMLDWLDSCQIRDNPKHFQTCYRFATKGAWPFSTKEQGYVVSDCTGEGLKAVIMLQQNVPYLSRKVSAERMHDSIDLLLTMQNPGGGFASYETINGPALLELINPAEVFGDIMIEYSYPECTTSVVTALLKFTKIDEYRKEDIRKCVDAAVKYILKAQRRDGSWFGSWAICFTYATMFAVESLMLAGHTYENSEPIRRACAFLEEKQMDDGGWGETYKDRIKRAVRVIMDRQLADGSWAQEQIEGIFNRYVSTNNENQRETKTRFRLLTSFSCCCTMFSVDVDIRPLQKLMSSGSNRKGLLPTSQDNSSTSTSDAHNAPPPVQRRSSQPLPGISATASSLRSRRAGSTSTGSSSSSSKQQHIDDNDFDDETPGDYDPGTKPSTTNRSKSPGNLLRAALVPGSSQNTTPKTSSNAPASAPKKPTAPSAPLSPPPVPSNRYKGTPARATRYSLPVRTEKPVRTTKTSGKHVVLPSESQLAPLPDEEDEDDDEDDDDDDDDEEDGSDEEEASDDETAPSAPAGTASATPALITPAKPPAKVPVITPRPGPTIPSNRHTAAPPVSGKLVTPASKSSQRPAASSALARAAASSVSAAQARQVQSAKPKAATTFRNAASRAPPLRPHKSGPVYHTFERMPPSARLMTPLPRVTAFSISTSIHLGTLLGFLRREHGVKPRLYDECAYAVYTKPLLPGFGRANVRSAPEPRSASPGAESRRERELEQREEFGYLGTYFEHRQEEEEDIDQDGYIKGGEGRGSDSETRRRGAGDGRGGGGGDGGGGETSAWESEAERWTPGERRASRERDADEAEAVANAAHQHARHESVDSSTHPVSSSLEEDEGMLATPLARPVAPPRRLSGDSDADEVRPFLLERRRGSQSSVSDVEALPAYEQGVAGSPVDVATDKSELAMNKDDSAGARDMMMQQRAEERGEAEMMAHSYRSNELGLVSDVDEGGNGSRGDAGQDSMGREDAVGTMRSVGGEDVGGIGTGNGGERGQSDRGAEQQAEAQQQKDRRARKLKPRRRKRRYAGPNMASHNHDTSANLNTPRPILEALQSAELVILPYGVLVMYNFSAAEERSIIQDVLSSGCAREPMDEAARETEAFHFCYDPNISAPRIFNDFFTFRAPNHLLKLSLAHAIAQSTKLSVFEESMQSTLELTSHIPKEMASSGELKLKRREALRLTGRLFKLRVDVNLTSNVLDTPELFWSEASLGGLYAAIRDYLEVDERVENLNERLAVANDLLEIIHEHIANTAMSKM</sequence>
<dbReference type="GO" id="GO:0005811">
    <property type="term" value="C:lipid droplet"/>
    <property type="evidence" value="ECO:0007669"/>
    <property type="project" value="InterPro"/>
</dbReference>
<dbReference type="InterPro" id="IPR002365">
    <property type="entry name" value="Terpene_synthase_CS"/>
</dbReference>
<dbReference type="EMBL" id="DF238821">
    <property type="protein sequence ID" value="GAC98832.1"/>
    <property type="molecule type" value="Genomic_DNA"/>
</dbReference>
<dbReference type="NCBIfam" id="TIGR01787">
    <property type="entry name" value="squalene_cyclas"/>
    <property type="match status" value="1"/>
</dbReference>
<dbReference type="GeneID" id="24111698"/>
<keyword evidence="10" id="KW-1185">Reference proteome</keyword>
<feature type="compositionally biased region" description="Gly residues" evidence="5">
    <location>
        <begin position="1383"/>
        <end position="1396"/>
    </location>
</feature>
<evidence type="ECO:0000259" key="8">
    <source>
        <dbReference type="Pfam" id="PF13249"/>
    </source>
</evidence>
<comment type="similarity">
    <text evidence="1">Belongs to the terpene cyclase/mutase family.</text>
</comment>
<dbReference type="SFLD" id="SFLDG01016">
    <property type="entry name" value="Prenyltransferase_Like_2"/>
    <property type="match status" value="1"/>
</dbReference>
<dbReference type="PROSITE" id="PS01074">
    <property type="entry name" value="TERPENE_SYNTHASES"/>
    <property type="match status" value="1"/>
</dbReference>
<evidence type="ECO:0000259" key="7">
    <source>
        <dbReference type="Pfam" id="PF13243"/>
    </source>
</evidence>
<feature type="compositionally biased region" description="Basic and acidic residues" evidence="5">
    <location>
        <begin position="1327"/>
        <end position="1336"/>
    </location>
</feature>
<evidence type="ECO:0000256" key="2">
    <source>
        <dbReference type="ARBA" id="ARBA00022737"/>
    </source>
</evidence>
<dbReference type="Gene3D" id="1.50.10.20">
    <property type="match status" value="2"/>
</dbReference>
<proteinExistence type="inferred from homology"/>
<feature type="domain" description="DUF155" evidence="6">
    <location>
        <begin position="1461"/>
        <end position="1634"/>
    </location>
</feature>
<evidence type="ECO:0000313" key="9">
    <source>
        <dbReference type="EMBL" id="GAC98832.1"/>
    </source>
</evidence>
<feature type="compositionally biased region" description="Low complexity" evidence="5">
    <location>
        <begin position="1227"/>
        <end position="1236"/>
    </location>
</feature>
<evidence type="ECO:0000259" key="6">
    <source>
        <dbReference type="Pfam" id="PF02582"/>
    </source>
</evidence>
<dbReference type="eggNOG" id="KOG0497">
    <property type="taxonomic scope" value="Eukaryota"/>
</dbReference>
<feature type="compositionally biased region" description="Basic and acidic residues" evidence="5">
    <location>
        <begin position="1190"/>
        <end position="1206"/>
    </location>
</feature>
<dbReference type="InterPro" id="IPR032696">
    <property type="entry name" value="SQ_cyclase_C"/>
</dbReference>
<feature type="compositionally biased region" description="Basic residues" evidence="5">
    <location>
        <begin position="1415"/>
        <end position="1429"/>
    </location>
</feature>
<dbReference type="InterPro" id="IPR003734">
    <property type="entry name" value="DUF155"/>
</dbReference>
<reference evidence="10" key="1">
    <citation type="journal article" date="2013" name="Genome Announc.">
        <title>Draft genome sequence of the basidiomycetous yeast-like fungus Pseudozyma hubeiensis SY62, which produces an abundant amount of the biosurfactant mannosylerythritol lipids.</title>
        <authorList>
            <person name="Konishi M."/>
            <person name="Hatada Y."/>
            <person name="Horiuchi J."/>
        </authorList>
    </citation>
    <scope>NUCLEOTIDE SEQUENCE [LARGE SCALE GENOMIC DNA]</scope>
    <source>
        <strain evidence="10">SY62</strain>
    </source>
</reference>
<feature type="compositionally biased region" description="Low complexity" evidence="5">
    <location>
        <begin position="708"/>
        <end position="719"/>
    </location>
</feature>
<dbReference type="InterPro" id="IPR018333">
    <property type="entry name" value="Squalene_cyclase"/>
</dbReference>
<dbReference type="Pfam" id="PF13249">
    <property type="entry name" value="SQHop_cyclase_N"/>
    <property type="match status" value="1"/>
</dbReference>
<feature type="region of interest" description="Disordered" evidence="5">
    <location>
        <begin position="1135"/>
        <end position="1445"/>
    </location>
</feature>
<dbReference type="RefSeq" id="XP_012192419.1">
    <property type="nucleotide sequence ID" value="XM_012337029.1"/>
</dbReference>
<name>R9PC98_PSEHS</name>
<protein>
    <recommendedName>
        <fullName evidence="4">lanosterol synthase</fullName>
        <ecNumber evidence="4">5.4.99.7</ecNumber>
    </recommendedName>
</protein>
<feature type="compositionally biased region" description="Basic and acidic residues" evidence="5">
    <location>
        <begin position="1154"/>
        <end position="1169"/>
    </location>
</feature>
<evidence type="ECO:0000256" key="1">
    <source>
        <dbReference type="ARBA" id="ARBA00009755"/>
    </source>
</evidence>
<dbReference type="Pfam" id="PF02582">
    <property type="entry name" value="DUF155"/>
    <property type="match status" value="1"/>
</dbReference>
<feature type="region of interest" description="Disordered" evidence="5">
    <location>
        <begin position="1002"/>
        <end position="1031"/>
    </location>
</feature>
<feature type="compositionally biased region" description="Acidic residues" evidence="5">
    <location>
        <begin position="886"/>
        <end position="918"/>
    </location>
</feature>
<feature type="compositionally biased region" description="Pro residues" evidence="5">
    <location>
        <begin position="937"/>
        <end position="953"/>
    </location>
</feature>
<dbReference type="OrthoDB" id="21502at2759"/>
<dbReference type="Gene3D" id="6.20.120.20">
    <property type="match status" value="1"/>
</dbReference>
<organism evidence="9 10">
    <name type="scientific">Pseudozyma hubeiensis (strain SY62)</name>
    <name type="common">Yeast</name>
    <dbReference type="NCBI Taxonomy" id="1305764"/>
    <lineage>
        <taxon>Eukaryota</taxon>
        <taxon>Fungi</taxon>
        <taxon>Dikarya</taxon>
        <taxon>Basidiomycota</taxon>
        <taxon>Ustilaginomycotina</taxon>
        <taxon>Ustilaginomycetes</taxon>
        <taxon>Ustilaginales</taxon>
        <taxon>Ustilaginaceae</taxon>
        <taxon>Pseudozyma</taxon>
    </lineage>
</organism>
<feature type="domain" description="Squalene cyclase C-terminal" evidence="7">
    <location>
        <begin position="377"/>
        <end position="627"/>
    </location>
</feature>
<feature type="compositionally biased region" description="Low complexity" evidence="5">
    <location>
        <begin position="739"/>
        <end position="762"/>
    </location>
</feature>
<dbReference type="PANTHER" id="PTHR11764:SF20">
    <property type="entry name" value="LANOSTEROL SYNTHASE"/>
    <property type="match status" value="1"/>
</dbReference>
<keyword evidence="3" id="KW-0413">Isomerase</keyword>
<feature type="compositionally biased region" description="Gly residues" evidence="5">
    <location>
        <begin position="1170"/>
        <end position="1183"/>
    </location>
</feature>
<evidence type="ECO:0000256" key="4">
    <source>
        <dbReference type="ARBA" id="ARBA00029485"/>
    </source>
</evidence>
<dbReference type="PANTHER" id="PTHR11764">
    <property type="entry name" value="TERPENE CYCLASE/MUTASE FAMILY MEMBER"/>
    <property type="match status" value="1"/>
</dbReference>
<feature type="region of interest" description="Disordered" evidence="5">
    <location>
        <begin position="698"/>
        <end position="984"/>
    </location>
</feature>
<evidence type="ECO:0000256" key="5">
    <source>
        <dbReference type="SAM" id="MobiDB-lite"/>
    </source>
</evidence>
<feature type="compositionally biased region" description="Low complexity" evidence="5">
    <location>
        <begin position="919"/>
        <end position="932"/>
    </location>
</feature>
<evidence type="ECO:0000256" key="3">
    <source>
        <dbReference type="ARBA" id="ARBA00023235"/>
    </source>
</evidence>
<dbReference type="Proteomes" id="UP000014071">
    <property type="component" value="Unassembled WGS sequence"/>
</dbReference>
<gene>
    <name evidence="9" type="ORF">PHSY_006427</name>
</gene>
<feature type="compositionally biased region" description="Low complexity" evidence="5">
    <location>
        <begin position="811"/>
        <end position="832"/>
    </location>
</feature>
<feature type="compositionally biased region" description="Polar residues" evidence="5">
    <location>
        <begin position="785"/>
        <end position="795"/>
    </location>
</feature>
<feature type="compositionally biased region" description="Basic and acidic residues" evidence="5">
    <location>
        <begin position="1265"/>
        <end position="1276"/>
    </location>
</feature>
<feature type="region of interest" description="Disordered" evidence="5">
    <location>
        <begin position="1096"/>
        <end position="1123"/>
    </location>
</feature>
<dbReference type="CDD" id="cd02892">
    <property type="entry name" value="SQCY_1"/>
    <property type="match status" value="1"/>
</dbReference>
<evidence type="ECO:0000313" key="10">
    <source>
        <dbReference type="Proteomes" id="UP000014071"/>
    </source>
</evidence>
<dbReference type="GO" id="GO:0000250">
    <property type="term" value="F:lanosterol synthase activity"/>
    <property type="evidence" value="ECO:0007669"/>
    <property type="project" value="UniProtKB-EC"/>
</dbReference>
<dbReference type="FunFam" id="1.50.10.20:FF:000002">
    <property type="entry name" value="Terpene cyclase/mutase family member"/>
    <property type="match status" value="1"/>
</dbReference>